<evidence type="ECO:0000256" key="9">
    <source>
        <dbReference type="ARBA" id="ARBA00048780"/>
    </source>
</evidence>
<sequence length="393" mass="42598">MTKDYGFATRQIHGGHAKNAAGALTSPIYQSSTFVFDDAKQGAQRFAGKEDGYIYTRLGNPTELEVENKLASLEGAEAGLFTASGMGAISSTMHTFLKAGDAVIASKVVYGCTHSLLDEGLRKYDVEVTFVDTTDLQAIKSNIKKNTKMIYVETPANPTLDVSDIQEIAKVAKANDLLFVVDNTFSTPYIQQPLQLGADITVYSATKYINGHGDVVAGAITGRKELLDQIHMVGMKDMTGSIISPFDAFLVSRGMKTLDIRMEKHVKNAQKIAEFLHDHSKVADVYYPGLKDFKGYETAKKQMKLPGAMITFDLKGGREAGEKLINSVKLMTIAVSLGDAETLIEHPASMTHSTYSPEALQQAGISEGLVRLSVGLEDVDDLIADLSQALDQL</sequence>
<dbReference type="GO" id="GO:0047982">
    <property type="term" value="F:homocysteine desulfhydrase activity"/>
    <property type="evidence" value="ECO:0007669"/>
    <property type="project" value="UniProtKB-EC"/>
</dbReference>
<dbReference type="FunFam" id="3.90.1150.10:FF:000033">
    <property type="entry name" value="Cystathionine gamma-synthase"/>
    <property type="match status" value="1"/>
</dbReference>
<dbReference type="InterPro" id="IPR015421">
    <property type="entry name" value="PyrdxlP-dep_Trfase_major"/>
</dbReference>
<evidence type="ECO:0000256" key="1">
    <source>
        <dbReference type="ARBA" id="ARBA00001933"/>
    </source>
</evidence>
<dbReference type="InterPro" id="IPR054542">
    <property type="entry name" value="Cys_met_metab_PP"/>
</dbReference>
<dbReference type="Gene3D" id="3.40.640.10">
    <property type="entry name" value="Type I PLP-dependent aspartate aminotransferase-like (Major domain)"/>
    <property type="match status" value="1"/>
</dbReference>
<dbReference type="GO" id="GO:0009086">
    <property type="term" value="P:methionine biosynthetic process"/>
    <property type="evidence" value="ECO:0007669"/>
    <property type="project" value="UniProtKB-ARBA"/>
</dbReference>
<evidence type="ECO:0000313" key="13">
    <source>
        <dbReference type="EMBL" id="SFZ87613.1"/>
    </source>
</evidence>
<comment type="catalytic activity">
    <reaction evidence="10">
        <text>L-methionine + H2O = methanethiol + 2-oxobutanoate + NH4(+)</text>
        <dbReference type="Rhea" id="RHEA:23800"/>
        <dbReference type="ChEBI" id="CHEBI:15377"/>
        <dbReference type="ChEBI" id="CHEBI:16007"/>
        <dbReference type="ChEBI" id="CHEBI:16763"/>
        <dbReference type="ChEBI" id="CHEBI:28938"/>
        <dbReference type="ChEBI" id="CHEBI:57844"/>
        <dbReference type="EC" id="4.4.1.11"/>
    </reaction>
    <physiologicalReaction direction="left-to-right" evidence="10">
        <dbReference type="Rhea" id="RHEA:23801"/>
    </physiologicalReaction>
</comment>
<dbReference type="GO" id="GO:0005737">
    <property type="term" value="C:cytoplasm"/>
    <property type="evidence" value="ECO:0007669"/>
    <property type="project" value="TreeGrafter"/>
</dbReference>
<dbReference type="InterPro" id="IPR015422">
    <property type="entry name" value="PyrdxlP-dep_Trfase_small"/>
</dbReference>
<feature type="modified residue" description="N6-(pyridoxal phosphate)lysine" evidence="11">
    <location>
        <position position="207"/>
    </location>
</feature>
<dbReference type="InterPro" id="IPR006237">
    <property type="entry name" value="L-Met_gamma_lys"/>
</dbReference>
<evidence type="ECO:0000256" key="11">
    <source>
        <dbReference type="PIRSR" id="PIRSR001434-2"/>
    </source>
</evidence>
<dbReference type="InterPro" id="IPR000277">
    <property type="entry name" value="Cys/Met-Metab_PyrdxlP-dep_enz"/>
</dbReference>
<protein>
    <recommendedName>
        <fullName evidence="4">L-methionine gamma-lyase</fullName>
        <ecNumber evidence="3">4.4.1.11</ecNumber>
        <ecNumber evidence="7">4.4.1.2</ecNumber>
    </recommendedName>
    <alternativeName>
        <fullName evidence="8">Homocysteine desulfhydrase</fullName>
    </alternativeName>
</protein>
<dbReference type="EMBL" id="LT634362">
    <property type="protein sequence ID" value="SFZ87613.1"/>
    <property type="molecule type" value="Genomic_DNA"/>
</dbReference>
<dbReference type="PROSITE" id="PS00868">
    <property type="entry name" value="CYS_MET_METAB_PP"/>
    <property type="match status" value="1"/>
</dbReference>
<proteinExistence type="inferred from homology"/>
<keyword evidence="6 13" id="KW-0456">Lyase</keyword>
<keyword evidence="5 11" id="KW-0663">Pyridoxal phosphate</keyword>
<dbReference type="InterPro" id="IPR015424">
    <property type="entry name" value="PyrdxlP-dep_Trfase"/>
</dbReference>
<dbReference type="GO" id="GO:0019346">
    <property type="term" value="P:transsulfuration"/>
    <property type="evidence" value="ECO:0007669"/>
    <property type="project" value="InterPro"/>
</dbReference>
<evidence type="ECO:0000256" key="5">
    <source>
        <dbReference type="ARBA" id="ARBA00022898"/>
    </source>
</evidence>
<dbReference type="Gene3D" id="3.90.1150.10">
    <property type="entry name" value="Aspartate Aminotransferase, domain 1"/>
    <property type="match status" value="1"/>
</dbReference>
<gene>
    <name evidence="13" type="ORF">LREN565_0726</name>
</gene>
<dbReference type="PIRSF" id="PIRSF001434">
    <property type="entry name" value="CGS"/>
    <property type="match status" value="1"/>
</dbReference>
<accession>A0A1K2I5D8</accession>
<dbReference type="EC" id="4.4.1.2" evidence="7"/>
<comment type="similarity">
    <text evidence="2">Belongs to the trans-sulfuration enzymes family. L-methionine gamma-lyase subfamily.</text>
</comment>
<dbReference type="NCBIfam" id="TIGR01328">
    <property type="entry name" value="met_gam_lyase"/>
    <property type="match status" value="1"/>
</dbReference>
<evidence type="ECO:0000256" key="7">
    <source>
        <dbReference type="ARBA" id="ARBA00047175"/>
    </source>
</evidence>
<evidence type="ECO:0000256" key="8">
    <source>
        <dbReference type="ARBA" id="ARBA00047199"/>
    </source>
</evidence>
<dbReference type="GO" id="GO:0030170">
    <property type="term" value="F:pyridoxal phosphate binding"/>
    <property type="evidence" value="ECO:0007669"/>
    <property type="project" value="InterPro"/>
</dbReference>
<evidence type="ECO:0000256" key="12">
    <source>
        <dbReference type="RuleBase" id="RU362118"/>
    </source>
</evidence>
<dbReference type="PANTHER" id="PTHR11808:SF80">
    <property type="entry name" value="CYSTATHIONINE GAMMA-LYASE"/>
    <property type="match status" value="1"/>
</dbReference>
<evidence type="ECO:0000256" key="2">
    <source>
        <dbReference type="ARBA" id="ARBA00008667"/>
    </source>
</evidence>
<name>A0A1K2I5D8_9LACO</name>
<dbReference type="FunFam" id="3.40.640.10:FF:000046">
    <property type="entry name" value="Cystathionine gamma-lyase"/>
    <property type="match status" value="1"/>
</dbReference>
<dbReference type="AlphaFoldDB" id="A0A1K2I5D8"/>
<evidence type="ECO:0000256" key="3">
    <source>
        <dbReference type="ARBA" id="ARBA00012222"/>
    </source>
</evidence>
<dbReference type="GO" id="GO:0018826">
    <property type="term" value="F:methionine gamma-lyase activity"/>
    <property type="evidence" value="ECO:0007669"/>
    <property type="project" value="UniProtKB-EC"/>
</dbReference>
<dbReference type="Pfam" id="PF01053">
    <property type="entry name" value="Cys_Met_Meta_PP"/>
    <property type="match status" value="1"/>
</dbReference>
<comment type="cofactor">
    <cofactor evidence="1 12">
        <name>pyridoxal 5'-phosphate</name>
        <dbReference type="ChEBI" id="CHEBI:597326"/>
    </cofactor>
</comment>
<dbReference type="SUPFAM" id="SSF53383">
    <property type="entry name" value="PLP-dependent transferases"/>
    <property type="match status" value="1"/>
</dbReference>
<evidence type="ECO:0000256" key="6">
    <source>
        <dbReference type="ARBA" id="ARBA00023239"/>
    </source>
</evidence>
<dbReference type="PANTHER" id="PTHR11808">
    <property type="entry name" value="TRANS-SULFURATION ENZYME FAMILY MEMBER"/>
    <property type="match status" value="1"/>
</dbReference>
<reference evidence="13" key="1">
    <citation type="submission" date="2016-11" db="EMBL/GenBank/DDBJ databases">
        <authorList>
            <person name="Jaros S."/>
            <person name="Januszkiewicz K."/>
            <person name="Wedrychowicz H."/>
        </authorList>
    </citation>
    <scope>NUCLEOTIDE SEQUENCE</scope>
    <source>
        <strain evidence="13">ACA-DC 565</strain>
    </source>
</reference>
<organism evidence="13">
    <name type="scientific">Loigolactobacillus rennini</name>
    <dbReference type="NCBI Taxonomy" id="238013"/>
    <lineage>
        <taxon>Bacteria</taxon>
        <taxon>Bacillati</taxon>
        <taxon>Bacillota</taxon>
        <taxon>Bacilli</taxon>
        <taxon>Lactobacillales</taxon>
        <taxon>Lactobacillaceae</taxon>
        <taxon>Loigolactobacillus</taxon>
    </lineage>
</organism>
<dbReference type="CDD" id="cd00614">
    <property type="entry name" value="CGS_like"/>
    <property type="match status" value="1"/>
</dbReference>
<dbReference type="EC" id="4.4.1.11" evidence="3"/>
<comment type="catalytic activity">
    <reaction evidence="9">
        <text>L-homocysteine + H2O = 2-oxobutanoate + hydrogen sulfide + NH4(+) + H(+)</text>
        <dbReference type="Rhea" id="RHEA:14501"/>
        <dbReference type="ChEBI" id="CHEBI:15377"/>
        <dbReference type="ChEBI" id="CHEBI:15378"/>
        <dbReference type="ChEBI" id="CHEBI:16763"/>
        <dbReference type="ChEBI" id="CHEBI:28938"/>
        <dbReference type="ChEBI" id="CHEBI:29919"/>
        <dbReference type="ChEBI" id="CHEBI:58199"/>
        <dbReference type="EC" id="4.4.1.2"/>
    </reaction>
    <physiologicalReaction direction="left-to-right" evidence="9">
        <dbReference type="Rhea" id="RHEA:14502"/>
    </physiologicalReaction>
</comment>
<evidence type="ECO:0000256" key="4">
    <source>
        <dbReference type="ARBA" id="ARBA00019040"/>
    </source>
</evidence>
<evidence type="ECO:0000256" key="10">
    <source>
        <dbReference type="ARBA" id="ARBA00052699"/>
    </source>
</evidence>